<dbReference type="AlphaFoldDB" id="I3VZP1"/>
<organism evidence="1">
    <name type="scientific">Salmonella sp. 96A-29192</name>
    <dbReference type="NCBI Taxonomy" id="1179814"/>
    <lineage>
        <taxon>Bacteria</taxon>
        <taxon>Pseudomonadati</taxon>
        <taxon>Pseudomonadota</taxon>
        <taxon>Gammaproteobacteria</taxon>
        <taxon>Enterobacterales</taxon>
        <taxon>Enterobacteriaceae</taxon>
        <taxon>Salmonella</taxon>
    </lineage>
</organism>
<protein>
    <submittedName>
        <fullName evidence="1">Uncharacterized protein</fullName>
    </submittedName>
</protein>
<accession>I3VZP1</accession>
<keyword evidence="1" id="KW-0614">Plasmid</keyword>
<reference evidence="1" key="1">
    <citation type="submission" date="2012-01" db="EMBL/GenBank/DDBJ databases">
        <authorList>
            <person name="Summers A.O."/>
            <person name="Wireman J."/>
        </authorList>
    </citation>
    <scope>NUCLEOTIDE SEQUENCE</scope>
    <source>
        <strain evidence="1">96A-29192</strain>
        <plasmid evidence="1">p96A29192-65</plasmid>
    </source>
</reference>
<evidence type="ECO:0000313" key="1">
    <source>
        <dbReference type="EMBL" id="AFK88818.1"/>
    </source>
</evidence>
<proteinExistence type="predicted"/>
<name>I3VZP1_9ENTR</name>
<geneLocation type="plasmid" evidence="1">
    <name>p96A29192-65</name>
</geneLocation>
<dbReference type="EMBL" id="JQ418521">
    <property type="protein sequence ID" value="AFK88818.1"/>
    <property type="molecule type" value="Genomic_DNA"/>
</dbReference>
<sequence>MIFVIDPNIYSDKNIMSACYAVNQSGNYRKLFKCHNQPEVPVQRGNGDCF</sequence>